<evidence type="ECO:0000256" key="7">
    <source>
        <dbReference type="ARBA" id="ARBA00022833"/>
    </source>
</evidence>
<organism evidence="10 11">
    <name type="scientific">Geodia barretti</name>
    <name type="common">Barrett's horny sponge</name>
    <dbReference type="NCBI Taxonomy" id="519541"/>
    <lineage>
        <taxon>Eukaryota</taxon>
        <taxon>Metazoa</taxon>
        <taxon>Porifera</taxon>
        <taxon>Demospongiae</taxon>
        <taxon>Heteroscleromorpha</taxon>
        <taxon>Tetractinellida</taxon>
        <taxon>Astrophorina</taxon>
        <taxon>Geodiidae</taxon>
        <taxon>Geodia</taxon>
    </lineage>
</organism>
<dbReference type="PANTHER" id="PTHR14738">
    <property type="entry name" value="ZINC FINGER CCCH DOMAIN-CONTAINING PROTEIN 14"/>
    <property type="match status" value="1"/>
</dbReference>
<evidence type="ECO:0000256" key="8">
    <source>
        <dbReference type="ARBA" id="ARBA00023242"/>
    </source>
</evidence>
<dbReference type="GO" id="GO:0008143">
    <property type="term" value="F:poly(A) binding"/>
    <property type="evidence" value="ECO:0007669"/>
    <property type="project" value="InterPro"/>
</dbReference>
<dbReference type="AlphaFoldDB" id="A0AA35RGY5"/>
<sequence length="193" mass="21425">AFFFFSNLFTFSSFSTSSSLLPLPFFSTTLLYLLLTSLLSSFSSLPPLSLLSFPPLSLPLVPLDNELPDYIMVMLVNKKTFHQISNDLQLFLGDDTSNFIDWLQEAVDNGGTVPVKTKTSSEPNEKEGEHARTKSDSKTDDAGREETAHISEDSPGESGSKRSGSKQRSKSEDELELHPALDWEEEREGGRRG</sequence>
<name>A0AA35RGY5_GEOBA</name>
<evidence type="ECO:0000256" key="1">
    <source>
        <dbReference type="ARBA" id="ARBA00004123"/>
    </source>
</evidence>
<evidence type="ECO:0000256" key="6">
    <source>
        <dbReference type="ARBA" id="ARBA00022771"/>
    </source>
</evidence>
<accession>A0AA35RGY5</accession>
<evidence type="ECO:0000313" key="10">
    <source>
        <dbReference type="EMBL" id="CAI8010501.1"/>
    </source>
</evidence>
<dbReference type="GO" id="GO:0005737">
    <property type="term" value="C:cytoplasm"/>
    <property type="evidence" value="ECO:0007669"/>
    <property type="project" value="TreeGrafter"/>
</dbReference>
<dbReference type="PANTHER" id="PTHR14738:SF29">
    <property type="entry name" value="ZINC FINGER CCCH DOMAIN-CONTAINING PROTEIN 14"/>
    <property type="match status" value="1"/>
</dbReference>
<feature type="region of interest" description="Disordered" evidence="9">
    <location>
        <begin position="111"/>
        <end position="193"/>
    </location>
</feature>
<reference evidence="10" key="1">
    <citation type="submission" date="2023-03" db="EMBL/GenBank/DDBJ databases">
        <authorList>
            <person name="Steffen K."/>
            <person name="Cardenas P."/>
        </authorList>
    </citation>
    <scope>NUCLEOTIDE SEQUENCE</scope>
</reference>
<comment type="subcellular location">
    <subcellularLocation>
        <location evidence="1">Nucleus</location>
    </subcellularLocation>
</comment>
<dbReference type="Proteomes" id="UP001174909">
    <property type="component" value="Unassembled WGS sequence"/>
</dbReference>
<protein>
    <recommendedName>
        <fullName evidence="3">Zinc finger CCCH domain-containing protein 14</fullName>
    </recommendedName>
</protein>
<keyword evidence="7" id="KW-0862">Zinc</keyword>
<dbReference type="GO" id="GO:0008270">
    <property type="term" value="F:zinc ion binding"/>
    <property type="evidence" value="ECO:0007669"/>
    <property type="project" value="UniProtKB-KW"/>
</dbReference>
<dbReference type="EMBL" id="CASHTH010001039">
    <property type="protein sequence ID" value="CAI8010501.1"/>
    <property type="molecule type" value="Genomic_DNA"/>
</dbReference>
<comment type="caution">
    <text evidence="10">The sequence shown here is derived from an EMBL/GenBank/DDBJ whole genome shotgun (WGS) entry which is preliminary data.</text>
</comment>
<comment type="similarity">
    <text evidence="2">Belongs to the ZC3H14 family.</text>
</comment>
<keyword evidence="8" id="KW-0539">Nucleus</keyword>
<keyword evidence="4" id="KW-0479">Metal-binding</keyword>
<proteinExistence type="inferred from homology"/>
<evidence type="ECO:0000313" key="11">
    <source>
        <dbReference type="Proteomes" id="UP001174909"/>
    </source>
</evidence>
<feature type="non-terminal residue" evidence="10">
    <location>
        <position position="193"/>
    </location>
</feature>
<evidence type="ECO:0000256" key="2">
    <source>
        <dbReference type="ARBA" id="ARBA00008423"/>
    </source>
</evidence>
<keyword evidence="11" id="KW-1185">Reference proteome</keyword>
<evidence type="ECO:0000256" key="9">
    <source>
        <dbReference type="SAM" id="MobiDB-lite"/>
    </source>
</evidence>
<dbReference type="GO" id="GO:0043488">
    <property type="term" value="P:regulation of mRNA stability"/>
    <property type="evidence" value="ECO:0007669"/>
    <property type="project" value="InterPro"/>
</dbReference>
<dbReference type="GO" id="GO:0005634">
    <property type="term" value="C:nucleus"/>
    <property type="evidence" value="ECO:0007669"/>
    <property type="project" value="UniProtKB-SubCell"/>
</dbReference>
<keyword evidence="6" id="KW-0863">Zinc-finger</keyword>
<evidence type="ECO:0000256" key="3">
    <source>
        <dbReference type="ARBA" id="ARBA00015071"/>
    </source>
</evidence>
<feature type="compositionally biased region" description="Basic and acidic residues" evidence="9">
    <location>
        <begin position="123"/>
        <end position="152"/>
    </location>
</feature>
<evidence type="ECO:0000256" key="4">
    <source>
        <dbReference type="ARBA" id="ARBA00022723"/>
    </source>
</evidence>
<dbReference type="InterPro" id="IPR040366">
    <property type="entry name" value="Nab2/ZC3H14"/>
</dbReference>
<feature type="non-terminal residue" evidence="10">
    <location>
        <position position="1"/>
    </location>
</feature>
<evidence type="ECO:0000256" key="5">
    <source>
        <dbReference type="ARBA" id="ARBA00022737"/>
    </source>
</evidence>
<gene>
    <name evidence="10" type="ORF">GBAR_LOCUS6931</name>
</gene>
<keyword evidence="5" id="KW-0677">Repeat</keyword>
<feature type="compositionally biased region" description="Basic and acidic residues" evidence="9">
    <location>
        <begin position="169"/>
        <end position="181"/>
    </location>
</feature>